<feature type="region of interest" description="Disordered" evidence="1">
    <location>
        <begin position="45"/>
        <end position="78"/>
    </location>
</feature>
<evidence type="ECO:0000256" key="1">
    <source>
        <dbReference type="SAM" id="MobiDB-lite"/>
    </source>
</evidence>
<proteinExistence type="predicted"/>
<accession>A0A438I722</accession>
<dbReference type="Proteomes" id="UP000288805">
    <property type="component" value="Unassembled WGS sequence"/>
</dbReference>
<sequence length="78" mass="8189">MVAPPMPPQLEQGELPAETTPPVPTHIDFGTAILRQIQLHLGLLPPPQPDLPASSTPIALAEDTMSEEASSPSEALTT</sequence>
<evidence type="ECO:0000313" key="2">
    <source>
        <dbReference type="EMBL" id="RVW92524.1"/>
    </source>
</evidence>
<organism evidence="2 3">
    <name type="scientific">Vitis vinifera</name>
    <name type="common">Grape</name>
    <dbReference type="NCBI Taxonomy" id="29760"/>
    <lineage>
        <taxon>Eukaryota</taxon>
        <taxon>Viridiplantae</taxon>
        <taxon>Streptophyta</taxon>
        <taxon>Embryophyta</taxon>
        <taxon>Tracheophyta</taxon>
        <taxon>Spermatophyta</taxon>
        <taxon>Magnoliopsida</taxon>
        <taxon>eudicotyledons</taxon>
        <taxon>Gunneridae</taxon>
        <taxon>Pentapetalae</taxon>
        <taxon>rosids</taxon>
        <taxon>Vitales</taxon>
        <taxon>Vitaceae</taxon>
        <taxon>Viteae</taxon>
        <taxon>Vitis</taxon>
    </lineage>
</organism>
<gene>
    <name evidence="2" type="ORF">CK203_039414</name>
</gene>
<feature type="compositionally biased region" description="Polar residues" evidence="1">
    <location>
        <begin position="67"/>
        <end position="78"/>
    </location>
</feature>
<feature type="region of interest" description="Disordered" evidence="1">
    <location>
        <begin position="1"/>
        <end position="24"/>
    </location>
</feature>
<protein>
    <submittedName>
        <fullName evidence="2">Uncharacterized protein</fullName>
    </submittedName>
</protein>
<evidence type="ECO:0000313" key="3">
    <source>
        <dbReference type="Proteomes" id="UP000288805"/>
    </source>
</evidence>
<dbReference type="EMBL" id="QGNW01000136">
    <property type="protein sequence ID" value="RVW92524.1"/>
    <property type="molecule type" value="Genomic_DNA"/>
</dbReference>
<reference evidence="2 3" key="1">
    <citation type="journal article" date="2018" name="PLoS Genet.">
        <title>Population sequencing reveals clonal diversity and ancestral inbreeding in the grapevine cultivar Chardonnay.</title>
        <authorList>
            <person name="Roach M.J."/>
            <person name="Johnson D.L."/>
            <person name="Bohlmann J."/>
            <person name="van Vuuren H.J."/>
            <person name="Jones S.J."/>
            <person name="Pretorius I.S."/>
            <person name="Schmidt S.A."/>
            <person name="Borneman A.R."/>
        </authorList>
    </citation>
    <scope>NUCLEOTIDE SEQUENCE [LARGE SCALE GENOMIC DNA]</scope>
    <source>
        <strain evidence="3">cv. Chardonnay</strain>
        <tissue evidence="2">Leaf</tissue>
    </source>
</reference>
<comment type="caution">
    <text evidence="2">The sequence shown here is derived from an EMBL/GenBank/DDBJ whole genome shotgun (WGS) entry which is preliminary data.</text>
</comment>
<dbReference type="AlphaFoldDB" id="A0A438I722"/>
<name>A0A438I722_VITVI</name>